<feature type="region of interest" description="Disordered" evidence="1">
    <location>
        <begin position="1"/>
        <end position="20"/>
    </location>
</feature>
<evidence type="ECO:0000256" key="1">
    <source>
        <dbReference type="SAM" id="MobiDB-lite"/>
    </source>
</evidence>
<evidence type="ECO:0000313" key="3">
    <source>
        <dbReference type="EMBL" id="OCX21404.1"/>
    </source>
</evidence>
<reference evidence="3 4" key="1">
    <citation type="submission" date="2016-08" db="EMBL/GenBank/DDBJ databases">
        <title>Whole genome sequence of Mesorhizobium sp. strain UASWS1009 isolated from industrial sewage.</title>
        <authorList>
            <person name="Crovadore J."/>
            <person name="Calmin G."/>
            <person name="Chablais R."/>
            <person name="Cochard B."/>
            <person name="Lefort F."/>
        </authorList>
    </citation>
    <scope>NUCLEOTIDE SEQUENCE [LARGE SCALE GENOMIC DNA]</scope>
    <source>
        <strain evidence="3 4">UASWS1009</strain>
    </source>
</reference>
<name>A0A1C2E323_9HYPH</name>
<dbReference type="Proteomes" id="UP000094412">
    <property type="component" value="Unassembled WGS sequence"/>
</dbReference>
<dbReference type="STRING" id="1566387.QV13_06990"/>
<dbReference type="AlphaFoldDB" id="A0A1C2E323"/>
<comment type="caution">
    <text evidence="3">The sequence shown here is derived from an EMBL/GenBank/DDBJ whole genome shotgun (WGS) entry which is preliminary data.</text>
</comment>
<evidence type="ECO:0000313" key="4">
    <source>
        <dbReference type="Proteomes" id="UP000094412"/>
    </source>
</evidence>
<keyword evidence="2" id="KW-1133">Transmembrane helix</keyword>
<sequence length="69" mass="7739">MKQHWHVKPLAPPNESPDRPDGFVGVALWALIVVGPMLYFGHELSAVETWLLGAYCSAKSLLLPIRDWL</sequence>
<organism evidence="3 4">
    <name type="scientific">Mesorhizobium hungaricum</name>
    <dbReference type="NCBI Taxonomy" id="1566387"/>
    <lineage>
        <taxon>Bacteria</taxon>
        <taxon>Pseudomonadati</taxon>
        <taxon>Pseudomonadota</taxon>
        <taxon>Alphaproteobacteria</taxon>
        <taxon>Hyphomicrobiales</taxon>
        <taxon>Phyllobacteriaceae</taxon>
        <taxon>Mesorhizobium</taxon>
    </lineage>
</organism>
<proteinExistence type="predicted"/>
<evidence type="ECO:0000256" key="2">
    <source>
        <dbReference type="SAM" id="Phobius"/>
    </source>
</evidence>
<keyword evidence="2" id="KW-0472">Membrane</keyword>
<feature type="transmembrane region" description="Helical" evidence="2">
    <location>
        <begin position="22"/>
        <end position="41"/>
    </location>
</feature>
<accession>A0A1C2E323</accession>
<protein>
    <submittedName>
        <fullName evidence="3">Uncharacterized protein</fullName>
    </submittedName>
</protein>
<dbReference type="EMBL" id="MDEO01000028">
    <property type="protein sequence ID" value="OCX21404.1"/>
    <property type="molecule type" value="Genomic_DNA"/>
</dbReference>
<keyword evidence="2" id="KW-0812">Transmembrane</keyword>
<keyword evidence="4" id="KW-1185">Reference proteome</keyword>
<gene>
    <name evidence="3" type="ORF">QV13_06990</name>
</gene>